<dbReference type="PIRSF" id="PIRSF002741">
    <property type="entry name" value="MppA"/>
    <property type="match status" value="1"/>
</dbReference>
<dbReference type="Pfam" id="PF00496">
    <property type="entry name" value="SBP_bac_5"/>
    <property type="match status" value="1"/>
</dbReference>
<feature type="domain" description="Solute-binding protein family 5" evidence="5">
    <location>
        <begin position="106"/>
        <end position="464"/>
    </location>
</feature>
<evidence type="ECO:0000256" key="2">
    <source>
        <dbReference type="ARBA" id="ARBA00005695"/>
    </source>
</evidence>
<evidence type="ECO:0000313" key="7">
    <source>
        <dbReference type="Proteomes" id="UP000295701"/>
    </source>
</evidence>
<dbReference type="SUPFAM" id="SSF53850">
    <property type="entry name" value="Periplasmic binding protein-like II"/>
    <property type="match status" value="1"/>
</dbReference>
<protein>
    <submittedName>
        <fullName evidence="6">ABC transporter substrate-binding protein</fullName>
    </submittedName>
</protein>
<dbReference type="GO" id="GO:0043190">
    <property type="term" value="C:ATP-binding cassette (ABC) transporter complex"/>
    <property type="evidence" value="ECO:0007669"/>
    <property type="project" value="InterPro"/>
</dbReference>
<evidence type="ECO:0000313" key="6">
    <source>
        <dbReference type="EMBL" id="TDL83548.1"/>
    </source>
</evidence>
<dbReference type="AlphaFoldDB" id="A0A4R6ALY7"/>
<sequence length="558" mass="62110">MSDTAPDRIHPAARMHAEEYRAGQIDRREFLTRATCLGVASTVAYGMIGLDAPALAQTATQDGGSLRIQMEVRALKDPRITDWPQIANIYRGWLEYLSEYQRDGSIRPMLLESWEVSDDARTYTLKLRPGITWSNGDALTAEHVAHNFRRWCDRTVEGNSMASRMGDMVDPETDQIREGVLEVVDDTTLRLNLASPDIAIIANVADYPGAVVHPSYDGSDPANGDMIGTGPFRLESHEVGVKSVLRRREDFDWWGKEAEGFGGASLDEIVYLDYGSDPAAWLAALESDEVDMLYESVGEFIEIMDSLDLVKSEAVTASTICIRANQEAEVDGQKPYADVRVRKALQMAMDNNVLLELGYSGLGVTAENHHVCPIHPDYAEVDNPVVYDPEGAMALLEEAGFADFEHELISIDDDWRKNTTDAAAALLRDAGIKVRRTVLPGNTFWNDWAKFPFSSTNWNQRPLGVQVLALAYRSGEAWNETAYASPEFDAKLAEAMGIASAEERKVVMKELEQMLIDDGVIIQPYWRSLFRHYKQGVTGAEVHPLYEIPTYQLGFAAT</sequence>
<dbReference type="EMBL" id="SNAA01000002">
    <property type="protein sequence ID" value="TDL83548.1"/>
    <property type="molecule type" value="Genomic_DNA"/>
</dbReference>
<dbReference type="PROSITE" id="PS51318">
    <property type="entry name" value="TAT"/>
    <property type="match status" value="1"/>
</dbReference>
<reference evidence="6 7" key="1">
    <citation type="submission" date="2019-03" db="EMBL/GenBank/DDBJ databases">
        <title>Primorskyibacter sp. SS33 isolated from sediments.</title>
        <authorList>
            <person name="Xunke S."/>
        </authorList>
    </citation>
    <scope>NUCLEOTIDE SEQUENCE [LARGE SCALE GENOMIC DNA]</scope>
    <source>
        <strain evidence="6 7">SS33</strain>
    </source>
</reference>
<dbReference type="GO" id="GO:0030288">
    <property type="term" value="C:outer membrane-bounded periplasmic space"/>
    <property type="evidence" value="ECO:0007669"/>
    <property type="project" value="UniProtKB-ARBA"/>
</dbReference>
<dbReference type="GO" id="GO:0015833">
    <property type="term" value="P:peptide transport"/>
    <property type="evidence" value="ECO:0007669"/>
    <property type="project" value="TreeGrafter"/>
</dbReference>
<evidence type="ECO:0000256" key="1">
    <source>
        <dbReference type="ARBA" id="ARBA00004418"/>
    </source>
</evidence>
<dbReference type="Proteomes" id="UP000295701">
    <property type="component" value="Unassembled WGS sequence"/>
</dbReference>
<dbReference type="GO" id="GO:1904680">
    <property type="term" value="F:peptide transmembrane transporter activity"/>
    <property type="evidence" value="ECO:0007669"/>
    <property type="project" value="TreeGrafter"/>
</dbReference>
<dbReference type="RefSeq" id="WP_133395501.1">
    <property type="nucleotide sequence ID" value="NZ_SNAA01000002.1"/>
</dbReference>
<dbReference type="InterPro" id="IPR039424">
    <property type="entry name" value="SBP_5"/>
</dbReference>
<keyword evidence="3" id="KW-0813">Transport</keyword>
<name>A0A4R6ALY7_9RHOB</name>
<gene>
    <name evidence="6" type="ORF">E2L08_02575</name>
</gene>
<keyword evidence="7" id="KW-1185">Reference proteome</keyword>
<dbReference type="PANTHER" id="PTHR30290:SF10">
    <property type="entry name" value="PERIPLASMIC OLIGOPEPTIDE-BINDING PROTEIN-RELATED"/>
    <property type="match status" value="1"/>
</dbReference>
<evidence type="ECO:0000259" key="5">
    <source>
        <dbReference type="Pfam" id="PF00496"/>
    </source>
</evidence>
<keyword evidence="4" id="KW-0732">Signal</keyword>
<dbReference type="CDD" id="cd08503">
    <property type="entry name" value="PBP2_NikA_DppA_OppA_like_17"/>
    <property type="match status" value="1"/>
</dbReference>
<dbReference type="Gene3D" id="3.10.105.10">
    <property type="entry name" value="Dipeptide-binding Protein, Domain 3"/>
    <property type="match status" value="1"/>
</dbReference>
<dbReference type="Gene3D" id="3.40.190.10">
    <property type="entry name" value="Periplasmic binding protein-like II"/>
    <property type="match status" value="1"/>
</dbReference>
<organism evidence="6 7">
    <name type="scientific">Palleronia sediminis</name>
    <dbReference type="NCBI Taxonomy" id="2547833"/>
    <lineage>
        <taxon>Bacteria</taxon>
        <taxon>Pseudomonadati</taxon>
        <taxon>Pseudomonadota</taxon>
        <taxon>Alphaproteobacteria</taxon>
        <taxon>Rhodobacterales</taxon>
        <taxon>Roseobacteraceae</taxon>
        <taxon>Palleronia</taxon>
    </lineage>
</organism>
<comment type="similarity">
    <text evidence="2">Belongs to the bacterial solute-binding protein 5 family.</text>
</comment>
<proteinExistence type="inferred from homology"/>
<evidence type="ECO:0000256" key="3">
    <source>
        <dbReference type="ARBA" id="ARBA00022448"/>
    </source>
</evidence>
<comment type="caution">
    <text evidence="6">The sequence shown here is derived from an EMBL/GenBank/DDBJ whole genome shotgun (WGS) entry which is preliminary data.</text>
</comment>
<accession>A0A4R6ALY7</accession>
<evidence type="ECO:0000256" key="4">
    <source>
        <dbReference type="ARBA" id="ARBA00022729"/>
    </source>
</evidence>
<dbReference type="InterPro" id="IPR000914">
    <property type="entry name" value="SBP_5_dom"/>
</dbReference>
<comment type="subcellular location">
    <subcellularLocation>
        <location evidence="1">Periplasm</location>
    </subcellularLocation>
</comment>
<dbReference type="InterPro" id="IPR030678">
    <property type="entry name" value="Peptide/Ni-bd"/>
</dbReference>
<dbReference type="PANTHER" id="PTHR30290">
    <property type="entry name" value="PERIPLASMIC BINDING COMPONENT OF ABC TRANSPORTER"/>
    <property type="match status" value="1"/>
</dbReference>
<dbReference type="InterPro" id="IPR006311">
    <property type="entry name" value="TAT_signal"/>
</dbReference>
<dbReference type="OrthoDB" id="9803988at2"/>